<name>A0A4C1TB96_EUMVA</name>
<dbReference type="Proteomes" id="UP000299102">
    <property type="component" value="Unassembled WGS sequence"/>
</dbReference>
<organism evidence="1 2">
    <name type="scientific">Eumeta variegata</name>
    <name type="common">Bagworm moth</name>
    <name type="synonym">Eumeta japonica</name>
    <dbReference type="NCBI Taxonomy" id="151549"/>
    <lineage>
        <taxon>Eukaryota</taxon>
        <taxon>Metazoa</taxon>
        <taxon>Ecdysozoa</taxon>
        <taxon>Arthropoda</taxon>
        <taxon>Hexapoda</taxon>
        <taxon>Insecta</taxon>
        <taxon>Pterygota</taxon>
        <taxon>Neoptera</taxon>
        <taxon>Endopterygota</taxon>
        <taxon>Lepidoptera</taxon>
        <taxon>Glossata</taxon>
        <taxon>Ditrysia</taxon>
        <taxon>Tineoidea</taxon>
        <taxon>Psychidae</taxon>
        <taxon>Oiketicinae</taxon>
        <taxon>Eumeta</taxon>
    </lineage>
</organism>
<sequence>MGRAVDCARAGNLVLDAWERDRQKRVSRDSFNVRDRVKGIEHCCRGRPTLEMIGRACGEYSIDRSIQLGIFQWSVNNDDPDAYTSQITTMSPRYPSEDARDGRFNLLRISRSVSKRSTAFTYLHDNIVWSESAHMTESTQMVSAQ</sequence>
<keyword evidence="2" id="KW-1185">Reference proteome</keyword>
<accession>A0A4C1TB96</accession>
<gene>
    <name evidence="1" type="ORF">EVAR_6277_1</name>
</gene>
<dbReference type="AlphaFoldDB" id="A0A4C1TB96"/>
<dbReference type="EMBL" id="BGZK01000042">
    <property type="protein sequence ID" value="GBP10718.1"/>
    <property type="molecule type" value="Genomic_DNA"/>
</dbReference>
<comment type="caution">
    <text evidence="1">The sequence shown here is derived from an EMBL/GenBank/DDBJ whole genome shotgun (WGS) entry which is preliminary data.</text>
</comment>
<evidence type="ECO:0000313" key="1">
    <source>
        <dbReference type="EMBL" id="GBP10718.1"/>
    </source>
</evidence>
<proteinExistence type="predicted"/>
<protein>
    <submittedName>
        <fullName evidence="1">Uncharacterized protein</fullName>
    </submittedName>
</protein>
<reference evidence="1 2" key="1">
    <citation type="journal article" date="2019" name="Commun. Biol.">
        <title>The bagworm genome reveals a unique fibroin gene that provides high tensile strength.</title>
        <authorList>
            <person name="Kono N."/>
            <person name="Nakamura H."/>
            <person name="Ohtoshi R."/>
            <person name="Tomita M."/>
            <person name="Numata K."/>
            <person name="Arakawa K."/>
        </authorList>
    </citation>
    <scope>NUCLEOTIDE SEQUENCE [LARGE SCALE GENOMIC DNA]</scope>
</reference>
<evidence type="ECO:0000313" key="2">
    <source>
        <dbReference type="Proteomes" id="UP000299102"/>
    </source>
</evidence>